<dbReference type="RefSeq" id="WP_110988692.1">
    <property type="nucleotide sequence ID" value="NZ_CAWNWM010000028.1"/>
</dbReference>
<feature type="transmembrane region" description="Helical" evidence="1">
    <location>
        <begin position="115"/>
        <end position="138"/>
    </location>
</feature>
<accession>A0A2W1JI75</accession>
<keyword evidence="3" id="KW-1185">Reference proteome</keyword>
<protein>
    <submittedName>
        <fullName evidence="2">Uncharacterized protein</fullName>
    </submittedName>
</protein>
<sequence length="141" mass="16073">MKPFPKSDVKSDAYLWALSQASDARLGSGANHWQKAERLHYCSDLLNEIAHHYHLYAELYARQGNLTKTQDCLAKAQDLQAIATHSHRSERREWQLAHQAKQSAQQSQSLIQQGFLRMATVYLVGCLSVIILGARMLFYTQ</sequence>
<dbReference type="Proteomes" id="UP000248857">
    <property type="component" value="Unassembled WGS sequence"/>
</dbReference>
<gene>
    <name evidence="2" type="ORF">C1752_09145</name>
</gene>
<dbReference type="AlphaFoldDB" id="A0A2W1JI75"/>
<proteinExistence type="predicted"/>
<keyword evidence="1" id="KW-0472">Membrane</keyword>
<keyword evidence="1" id="KW-0812">Transmembrane</keyword>
<reference evidence="2 3" key="1">
    <citation type="journal article" date="2018" name="Sci. Rep.">
        <title>A novel species of the marine cyanobacterium Acaryochloris with a unique pigment content and lifestyle.</title>
        <authorList>
            <person name="Partensky F."/>
            <person name="Six C."/>
            <person name="Ratin M."/>
            <person name="Garczarek L."/>
            <person name="Vaulot D."/>
            <person name="Probert I."/>
            <person name="Calteau A."/>
            <person name="Gourvil P."/>
            <person name="Marie D."/>
            <person name="Grebert T."/>
            <person name="Bouchier C."/>
            <person name="Le Panse S."/>
            <person name="Gachenot M."/>
            <person name="Rodriguez F."/>
            <person name="Garrido J.L."/>
        </authorList>
    </citation>
    <scope>NUCLEOTIDE SEQUENCE [LARGE SCALE GENOMIC DNA]</scope>
    <source>
        <strain evidence="2 3">RCC1774</strain>
    </source>
</reference>
<comment type="caution">
    <text evidence="2">The sequence shown here is derived from an EMBL/GenBank/DDBJ whole genome shotgun (WGS) entry which is preliminary data.</text>
</comment>
<dbReference type="EMBL" id="PQWO01000028">
    <property type="protein sequence ID" value="PZD70782.1"/>
    <property type="molecule type" value="Genomic_DNA"/>
</dbReference>
<organism evidence="2 3">
    <name type="scientific">Acaryochloris thomasi RCC1774</name>
    <dbReference type="NCBI Taxonomy" id="1764569"/>
    <lineage>
        <taxon>Bacteria</taxon>
        <taxon>Bacillati</taxon>
        <taxon>Cyanobacteriota</taxon>
        <taxon>Cyanophyceae</taxon>
        <taxon>Acaryochloridales</taxon>
        <taxon>Acaryochloridaceae</taxon>
        <taxon>Acaryochloris</taxon>
        <taxon>Acaryochloris thomasi</taxon>
    </lineage>
</organism>
<name>A0A2W1JI75_9CYAN</name>
<evidence type="ECO:0000256" key="1">
    <source>
        <dbReference type="SAM" id="Phobius"/>
    </source>
</evidence>
<evidence type="ECO:0000313" key="2">
    <source>
        <dbReference type="EMBL" id="PZD70782.1"/>
    </source>
</evidence>
<evidence type="ECO:0000313" key="3">
    <source>
        <dbReference type="Proteomes" id="UP000248857"/>
    </source>
</evidence>
<keyword evidence="1" id="KW-1133">Transmembrane helix</keyword>